<organism evidence="6">
    <name type="scientific">uncultured Solirubrobacterales bacterium</name>
    <dbReference type="NCBI Taxonomy" id="768556"/>
    <lineage>
        <taxon>Bacteria</taxon>
        <taxon>Bacillati</taxon>
        <taxon>Actinomycetota</taxon>
        <taxon>Thermoleophilia</taxon>
        <taxon>Solirubrobacterales</taxon>
        <taxon>environmental samples</taxon>
    </lineage>
</organism>
<dbReference type="GO" id="GO:0006396">
    <property type="term" value="P:RNA processing"/>
    <property type="evidence" value="ECO:0007669"/>
    <property type="project" value="InterPro"/>
</dbReference>
<evidence type="ECO:0000256" key="2">
    <source>
        <dbReference type="ARBA" id="ARBA00022603"/>
    </source>
</evidence>
<dbReference type="CDD" id="cd18095">
    <property type="entry name" value="SpoU-like_rRNA-MTase"/>
    <property type="match status" value="1"/>
</dbReference>
<evidence type="ECO:0000259" key="4">
    <source>
        <dbReference type="Pfam" id="PF00588"/>
    </source>
</evidence>
<dbReference type="InterPro" id="IPR001537">
    <property type="entry name" value="SpoU_MeTrfase"/>
</dbReference>
<evidence type="ECO:0000256" key="1">
    <source>
        <dbReference type="ARBA" id="ARBA00007228"/>
    </source>
</evidence>
<protein>
    <submittedName>
        <fullName evidence="6">Uncharacterized protein</fullName>
    </submittedName>
</protein>
<dbReference type="EMBL" id="CADCVV010000074">
    <property type="protein sequence ID" value="CAA9495359.1"/>
    <property type="molecule type" value="Genomic_DNA"/>
</dbReference>
<dbReference type="AlphaFoldDB" id="A0A6J4SGL1"/>
<evidence type="ECO:0000256" key="3">
    <source>
        <dbReference type="ARBA" id="ARBA00022679"/>
    </source>
</evidence>
<dbReference type="InterPro" id="IPR053888">
    <property type="entry name" value="MRM3-like_sub_bind"/>
</dbReference>
<gene>
    <name evidence="6" type="ORF">AVDCRST_MAG17-1060</name>
</gene>
<keyword evidence="2" id="KW-0489">Methyltransferase</keyword>
<dbReference type="Pfam" id="PF22435">
    <property type="entry name" value="MRM3-like_sub_bind"/>
    <property type="match status" value="1"/>
</dbReference>
<dbReference type="GO" id="GO:0032259">
    <property type="term" value="P:methylation"/>
    <property type="evidence" value="ECO:0007669"/>
    <property type="project" value="UniProtKB-KW"/>
</dbReference>
<reference evidence="6" key="1">
    <citation type="submission" date="2020-02" db="EMBL/GenBank/DDBJ databases">
        <authorList>
            <person name="Meier V. D."/>
        </authorList>
    </citation>
    <scope>NUCLEOTIDE SEQUENCE</scope>
    <source>
        <strain evidence="6">AVDCRST_MAG17</strain>
    </source>
</reference>
<feature type="domain" description="tRNA/rRNA methyltransferase SpoU type" evidence="4">
    <location>
        <begin position="88"/>
        <end position="224"/>
    </location>
</feature>
<accession>A0A6J4SGL1</accession>
<sequence>MITSPDNDKLKLIRRLADRRHRRRAELFVAEGEDLVDAAAAAGHSPEFVLVSGVDVEPRLLAEVSALGSGSRVVGVYRQRFSAPGGALSVYLHGVADPGNVGAIVRSAHALCDGPVVLGPGCADPYGPKAVRASMGSVFARPPARATVGELSGSLLALERGASRSLDDLLGDELEPPVVLCLGAERDGLPAAVRERAAERAEIRLRPDGPDSLNVAMAATVALYALGGARAPAAASRMAAHG</sequence>
<dbReference type="Pfam" id="PF00588">
    <property type="entry name" value="SpoU_methylase"/>
    <property type="match status" value="1"/>
</dbReference>
<proteinExistence type="inferred from homology"/>
<dbReference type="SUPFAM" id="SSF75217">
    <property type="entry name" value="alpha/beta knot"/>
    <property type="match status" value="1"/>
</dbReference>
<dbReference type="Gene3D" id="3.40.1280.10">
    <property type="match status" value="1"/>
</dbReference>
<dbReference type="Gene3D" id="3.30.1330.30">
    <property type="match status" value="1"/>
</dbReference>
<dbReference type="PANTHER" id="PTHR43191:SF2">
    <property type="entry name" value="RRNA METHYLTRANSFERASE 3, MITOCHONDRIAL"/>
    <property type="match status" value="1"/>
</dbReference>
<evidence type="ECO:0000259" key="5">
    <source>
        <dbReference type="Pfam" id="PF22435"/>
    </source>
</evidence>
<dbReference type="PANTHER" id="PTHR43191">
    <property type="entry name" value="RRNA METHYLTRANSFERASE 3"/>
    <property type="match status" value="1"/>
</dbReference>
<dbReference type="SUPFAM" id="SSF55315">
    <property type="entry name" value="L30e-like"/>
    <property type="match status" value="1"/>
</dbReference>
<dbReference type="InterPro" id="IPR029026">
    <property type="entry name" value="tRNA_m1G_MTases_N"/>
</dbReference>
<dbReference type="GO" id="GO:0008173">
    <property type="term" value="F:RNA methyltransferase activity"/>
    <property type="evidence" value="ECO:0007669"/>
    <property type="project" value="InterPro"/>
</dbReference>
<feature type="domain" description="MRM3-like substrate binding" evidence="5">
    <location>
        <begin position="7"/>
        <end position="80"/>
    </location>
</feature>
<keyword evidence="3" id="KW-0808">Transferase</keyword>
<dbReference type="GO" id="GO:0003723">
    <property type="term" value="F:RNA binding"/>
    <property type="evidence" value="ECO:0007669"/>
    <property type="project" value="InterPro"/>
</dbReference>
<dbReference type="InterPro" id="IPR029028">
    <property type="entry name" value="Alpha/beta_knot_MTases"/>
</dbReference>
<comment type="similarity">
    <text evidence="1">Belongs to the class IV-like SAM-binding methyltransferase superfamily. RNA methyltransferase TrmH family.</text>
</comment>
<dbReference type="InterPro" id="IPR029064">
    <property type="entry name" value="Ribosomal_eL30-like_sf"/>
</dbReference>
<dbReference type="InterPro" id="IPR051259">
    <property type="entry name" value="rRNA_Methyltransferase"/>
</dbReference>
<evidence type="ECO:0000313" key="6">
    <source>
        <dbReference type="EMBL" id="CAA9495359.1"/>
    </source>
</evidence>
<name>A0A6J4SGL1_9ACTN</name>